<gene>
    <name evidence="1" type="ORF">MtrDRAFT_AC157894g18v2</name>
</gene>
<keyword evidence="1" id="KW-0695">RNA-directed DNA polymerase</keyword>
<name>Q2HRS7_MEDTR</name>
<dbReference type="AlphaFoldDB" id="Q2HRS7"/>
<reference evidence="1" key="2">
    <citation type="submission" date="2007-03" db="EMBL/GenBank/DDBJ databases">
        <authorList>
            <consortium name="The International Medicago Genome Annotation Group"/>
        </authorList>
    </citation>
    <scope>NUCLEOTIDE SEQUENCE</scope>
</reference>
<dbReference type="EMBL" id="AC157894">
    <property type="protein sequence ID" value="ABD33196.1"/>
    <property type="molecule type" value="Genomic_DNA"/>
</dbReference>
<dbReference type="GO" id="GO:0003964">
    <property type="term" value="F:RNA-directed DNA polymerase activity"/>
    <property type="evidence" value="ECO:0007669"/>
    <property type="project" value="UniProtKB-KW"/>
</dbReference>
<keyword evidence="1" id="KW-0548">Nucleotidyltransferase</keyword>
<sequence length="95" mass="10585">MLCYIILSYDSNNKGIHLVGWNKIACSKHLGGLGTRPAREANISLLGKLWVNLLFDKYFAGPRILHATTHNSASATWSSIIKAKDIIKDGFSWRV</sequence>
<accession>Q2HRS7</accession>
<reference evidence="1" key="1">
    <citation type="submission" date="2005-04" db="EMBL/GenBank/DDBJ databases">
        <authorList>
            <person name="Town C.D."/>
        </authorList>
    </citation>
    <scope>NUCLEOTIDE SEQUENCE</scope>
</reference>
<proteinExistence type="predicted"/>
<organism evidence="1">
    <name type="scientific">Medicago truncatula</name>
    <name type="common">Barrel medic</name>
    <name type="synonym">Medicago tribuloides</name>
    <dbReference type="NCBI Taxonomy" id="3880"/>
    <lineage>
        <taxon>Eukaryota</taxon>
        <taxon>Viridiplantae</taxon>
        <taxon>Streptophyta</taxon>
        <taxon>Embryophyta</taxon>
        <taxon>Tracheophyta</taxon>
        <taxon>Spermatophyta</taxon>
        <taxon>Magnoliopsida</taxon>
        <taxon>eudicotyledons</taxon>
        <taxon>Gunneridae</taxon>
        <taxon>Pentapetalae</taxon>
        <taxon>rosids</taxon>
        <taxon>fabids</taxon>
        <taxon>Fabales</taxon>
        <taxon>Fabaceae</taxon>
        <taxon>Papilionoideae</taxon>
        <taxon>50 kb inversion clade</taxon>
        <taxon>NPAAA clade</taxon>
        <taxon>Hologalegina</taxon>
        <taxon>IRL clade</taxon>
        <taxon>Trifolieae</taxon>
        <taxon>Medicago</taxon>
    </lineage>
</organism>
<protein>
    <submittedName>
        <fullName evidence="1">RNA-directed DNA polymerase; Ribonuclease H, putative</fullName>
    </submittedName>
</protein>
<evidence type="ECO:0000313" key="1">
    <source>
        <dbReference type="EMBL" id="ABD33196.1"/>
    </source>
</evidence>
<keyword evidence="1" id="KW-0808">Transferase</keyword>